<evidence type="ECO:0000313" key="2">
    <source>
        <dbReference type="EMBL" id="KAK5771619.1"/>
    </source>
</evidence>
<dbReference type="EMBL" id="JARKNE010000013">
    <property type="protein sequence ID" value="KAK5771619.1"/>
    <property type="molecule type" value="Genomic_DNA"/>
</dbReference>
<feature type="compositionally biased region" description="Basic and acidic residues" evidence="1">
    <location>
        <begin position="207"/>
        <end position="228"/>
    </location>
</feature>
<name>A0ABR0MGZ4_GOSAR</name>
<dbReference type="InterPro" id="IPR052929">
    <property type="entry name" value="RNase_H-like_EbsB-rel"/>
</dbReference>
<feature type="region of interest" description="Disordered" evidence="1">
    <location>
        <begin position="244"/>
        <end position="265"/>
    </location>
</feature>
<protein>
    <submittedName>
        <fullName evidence="2">Uncharacterized protein</fullName>
    </submittedName>
</protein>
<accession>A0ABR0MGZ4</accession>
<dbReference type="PANTHER" id="PTHR47074">
    <property type="entry name" value="BNAC02G40300D PROTEIN"/>
    <property type="match status" value="1"/>
</dbReference>
<comment type="caution">
    <text evidence="2">The sequence shown here is derived from an EMBL/GenBank/DDBJ whole genome shotgun (WGS) entry which is preliminary data.</text>
</comment>
<dbReference type="Proteomes" id="UP001358586">
    <property type="component" value="Chromosome 13"/>
</dbReference>
<reference evidence="2 3" key="1">
    <citation type="submission" date="2023-03" db="EMBL/GenBank/DDBJ databases">
        <title>WGS of Gossypium arboreum.</title>
        <authorList>
            <person name="Yu D."/>
        </authorList>
    </citation>
    <scope>NUCLEOTIDE SEQUENCE [LARGE SCALE GENOMIC DNA]</scope>
    <source>
        <tissue evidence="2">Leaf</tissue>
    </source>
</reference>
<dbReference type="PANTHER" id="PTHR47074:SF61">
    <property type="entry name" value="RNASE H TYPE-1 DOMAIN-CONTAINING PROTEIN"/>
    <property type="match status" value="1"/>
</dbReference>
<organism evidence="2 3">
    <name type="scientific">Gossypium arboreum</name>
    <name type="common">Tree cotton</name>
    <name type="synonym">Gossypium nanking</name>
    <dbReference type="NCBI Taxonomy" id="29729"/>
    <lineage>
        <taxon>Eukaryota</taxon>
        <taxon>Viridiplantae</taxon>
        <taxon>Streptophyta</taxon>
        <taxon>Embryophyta</taxon>
        <taxon>Tracheophyta</taxon>
        <taxon>Spermatophyta</taxon>
        <taxon>Magnoliopsida</taxon>
        <taxon>eudicotyledons</taxon>
        <taxon>Gunneridae</taxon>
        <taxon>Pentapetalae</taxon>
        <taxon>rosids</taxon>
        <taxon>malvids</taxon>
        <taxon>Malvales</taxon>
        <taxon>Malvaceae</taxon>
        <taxon>Malvoideae</taxon>
        <taxon>Gossypium</taxon>
    </lineage>
</organism>
<evidence type="ECO:0000313" key="3">
    <source>
        <dbReference type="Proteomes" id="UP001358586"/>
    </source>
</evidence>
<evidence type="ECO:0000256" key="1">
    <source>
        <dbReference type="SAM" id="MobiDB-lite"/>
    </source>
</evidence>
<keyword evidence="3" id="KW-1185">Reference proteome</keyword>
<gene>
    <name evidence="2" type="ORF">PVK06_047845</name>
</gene>
<sequence>MLEGGQGIWKKDLIVSTFLEEVAEKILCIPLAEEPHDDFWAWSGEASSEYIVCSAYKLLQSIEGDPTAYVLQADYKEFYKKTMAIWGDRNARVHKKASKSGKEIVSFVNSYILELDESDKRNPKNSFVTSKWRRPPDQVVKINFDAAYDARTCQSTVGVVARNSEGGVLLSCSAIHQRVASAFAAEALACRTRPRSRSKRNGIGRENQIENERKKVKEGSLKQDTHGFDGKMLPLGIWKSLDEEMSDEGTRRQSFNSDWVRKRRN</sequence>
<feature type="region of interest" description="Disordered" evidence="1">
    <location>
        <begin position="194"/>
        <end position="228"/>
    </location>
</feature>
<proteinExistence type="predicted"/>